<organism evidence="1 2">
    <name type="scientific">Leptospira alexanderi serovar Manhao 3 str. L 60</name>
    <dbReference type="NCBI Taxonomy" id="1049759"/>
    <lineage>
        <taxon>Bacteria</taxon>
        <taxon>Pseudomonadati</taxon>
        <taxon>Spirochaetota</taxon>
        <taxon>Spirochaetia</taxon>
        <taxon>Leptospirales</taxon>
        <taxon>Leptospiraceae</taxon>
        <taxon>Leptospira</taxon>
    </lineage>
</organism>
<dbReference type="Proteomes" id="UP000018747">
    <property type="component" value="Unassembled WGS sequence"/>
</dbReference>
<evidence type="ECO:0000313" key="2">
    <source>
        <dbReference type="Proteomes" id="UP000018747"/>
    </source>
</evidence>
<reference evidence="1" key="1">
    <citation type="submission" date="2013-05" db="EMBL/GenBank/DDBJ databases">
        <authorList>
            <person name="Harkins D.M."/>
            <person name="Durkin A.S."/>
            <person name="Brinkac L.M."/>
            <person name="Haft D.H."/>
            <person name="Selengut J.D."/>
            <person name="Sanka R."/>
            <person name="DePew J."/>
            <person name="Purushe J."/>
            <person name="Hartskeerl R.A."/>
            <person name="Ahmed A."/>
            <person name="van der Linden H."/>
            <person name="Goris M.G.A."/>
            <person name="Vinetz J.M."/>
            <person name="Sutton G.G."/>
            <person name="Nierman W.C."/>
            <person name="Fouts D.E."/>
        </authorList>
    </citation>
    <scope>NUCLEOTIDE SEQUENCE [LARGE SCALE GENOMIC DNA]</scope>
    <source>
        <strain evidence="1">L 60</strain>
    </source>
</reference>
<dbReference type="AlphaFoldDB" id="V6I9Z1"/>
<proteinExistence type="predicted"/>
<sequence length="44" mass="5238">MYFIVLGNKKSRLKFISNGFFYLEIERLESNQYLILSTAFSSRI</sequence>
<accession>V6I9Z1</accession>
<dbReference type="EMBL" id="AHMT02000002">
    <property type="protein sequence ID" value="EQA64684.1"/>
    <property type="molecule type" value="Genomic_DNA"/>
</dbReference>
<protein>
    <submittedName>
        <fullName evidence="1">Uncharacterized protein</fullName>
    </submittedName>
</protein>
<keyword evidence="2" id="KW-1185">Reference proteome</keyword>
<comment type="caution">
    <text evidence="1">The sequence shown here is derived from an EMBL/GenBank/DDBJ whole genome shotgun (WGS) entry which is preliminary data.</text>
</comment>
<name>V6I9Z1_9LEPT</name>
<gene>
    <name evidence="1" type="ORF">LEP1GSC062_4026</name>
</gene>
<evidence type="ECO:0000313" key="1">
    <source>
        <dbReference type="EMBL" id="EQA64684.1"/>
    </source>
</evidence>